<accession>A0AC35FZL0</accession>
<reference evidence="2" key="1">
    <citation type="submission" date="2022-11" db="UniProtKB">
        <authorList>
            <consortium name="WormBaseParasite"/>
        </authorList>
    </citation>
    <scope>IDENTIFICATION</scope>
</reference>
<proteinExistence type="predicted"/>
<evidence type="ECO:0000313" key="1">
    <source>
        <dbReference type="Proteomes" id="UP000887580"/>
    </source>
</evidence>
<dbReference type="Proteomes" id="UP000887580">
    <property type="component" value="Unplaced"/>
</dbReference>
<sequence>MINGLLDSKAKENFHESTMSDFWIGLNKLEILGNWSWTGSSPFDFKDWAPSEPSNLSCASMNLDKGNCNWSAAEINCVNQSGHLASFHTYEEANFLSFADSGFPSGIWVGLYTINNGITWIWSDGSPADYLPWAYNHPVKGENCAYIGEKQLYTFTCGYITYSICKRPAF</sequence>
<evidence type="ECO:0000313" key="2">
    <source>
        <dbReference type="WBParaSite" id="PS1159_v2.g21942.t1"/>
    </source>
</evidence>
<protein>
    <submittedName>
        <fullName evidence="2">C-type lectin domain-containing protein</fullName>
    </submittedName>
</protein>
<dbReference type="WBParaSite" id="PS1159_v2.g21942.t1">
    <property type="protein sequence ID" value="PS1159_v2.g21942.t1"/>
    <property type="gene ID" value="PS1159_v2.g21942"/>
</dbReference>
<organism evidence="1 2">
    <name type="scientific">Panagrolaimus sp. PS1159</name>
    <dbReference type="NCBI Taxonomy" id="55785"/>
    <lineage>
        <taxon>Eukaryota</taxon>
        <taxon>Metazoa</taxon>
        <taxon>Ecdysozoa</taxon>
        <taxon>Nematoda</taxon>
        <taxon>Chromadorea</taxon>
        <taxon>Rhabditida</taxon>
        <taxon>Tylenchina</taxon>
        <taxon>Panagrolaimomorpha</taxon>
        <taxon>Panagrolaimoidea</taxon>
        <taxon>Panagrolaimidae</taxon>
        <taxon>Panagrolaimus</taxon>
    </lineage>
</organism>
<name>A0AC35FZL0_9BILA</name>